<dbReference type="PROSITE" id="PS50975">
    <property type="entry name" value="ATP_GRASP"/>
    <property type="match status" value="1"/>
</dbReference>
<dbReference type="InterPro" id="IPR000089">
    <property type="entry name" value="Biotin_lipoyl"/>
</dbReference>
<dbReference type="PROSITE" id="PS50968">
    <property type="entry name" value="BIOTINYL_LIPOYL"/>
    <property type="match status" value="1"/>
</dbReference>
<feature type="domain" description="Lipoyl-binding" evidence="7">
    <location>
        <begin position="601"/>
        <end position="677"/>
    </location>
</feature>
<dbReference type="GO" id="GO:0005524">
    <property type="term" value="F:ATP binding"/>
    <property type="evidence" value="ECO:0007669"/>
    <property type="project" value="UniProtKB-UniRule"/>
</dbReference>
<organism evidence="10 11">
    <name type="scientific">Mesorhabditis spiculigera</name>
    <dbReference type="NCBI Taxonomy" id="96644"/>
    <lineage>
        <taxon>Eukaryota</taxon>
        <taxon>Metazoa</taxon>
        <taxon>Ecdysozoa</taxon>
        <taxon>Nematoda</taxon>
        <taxon>Chromadorea</taxon>
        <taxon>Rhabditida</taxon>
        <taxon>Rhabditina</taxon>
        <taxon>Rhabditomorpha</taxon>
        <taxon>Rhabditoidea</taxon>
        <taxon>Rhabditidae</taxon>
        <taxon>Mesorhabditinae</taxon>
        <taxon>Mesorhabditis</taxon>
    </lineage>
</organism>
<dbReference type="Pfam" id="PF00289">
    <property type="entry name" value="Biotin_carb_N"/>
    <property type="match status" value="1"/>
</dbReference>
<dbReference type="GO" id="GO:0005739">
    <property type="term" value="C:mitochondrion"/>
    <property type="evidence" value="ECO:0007669"/>
    <property type="project" value="TreeGrafter"/>
</dbReference>
<dbReference type="SUPFAM" id="SSF51230">
    <property type="entry name" value="Single hybrid motif"/>
    <property type="match status" value="1"/>
</dbReference>
<dbReference type="PROSITE" id="PS00188">
    <property type="entry name" value="BIOTIN"/>
    <property type="match status" value="1"/>
</dbReference>
<dbReference type="InterPro" id="IPR011761">
    <property type="entry name" value="ATP-grasp"/>
</dbReference>
<feature type="domain" description="ATP-grasp" evidence="8">
    <location>
        <begin position="144"/>
        <end position="341"/>
    </location>
</feature>
<dbReference type="FunFam" id="3.30.1490.20:FF:000003">
    <property type="entry name" value="acetyl-CoA carboxylase isoform X1"/>
    <property type="match status" value="1"/>
</dbReference>
<sequence length="678" mass="74677">MLRAWGYPATGLRFVSQGSRPLIKKIDKVLIANRGEIAIRVMNTARKMGIETVAVFSDADRGALFVRKADKAYHIGPAQATQSYLNVDKVIDTALKAGAQGIHPGYGFLSENAGFADKCAEAGLVFIGPPSQAIRDMGTKSLAKQIMQDAKVPVVEGFHGADQSDANLKKHAQAIGYPVMLKAVYGGGGKGMRIAWKESDFDEAVTSARNEAMKSFGNDEMLVEKFVERPRHVEVQVFGDHHNNYVYLWERDCSVQRRHQKIIEEAPAPNISMETRRRLGESAVRAASAVGYVGAGTVEFIMDPRGDFYFMEMNTRLQVEHPVSEAITGTDLVEWQLKVAQGEELPLKQADVRLNGHAMECRVYAEDTRKGAFMPTAGKLDYVEFPEDARVDTGVVSGDEVSVHYDPMIAKVIVWGRDRVEASAKLDKALKATRIAGLPTNIDFVRTVLKHPEFIKGNVYTDFIPDFQEELFADKATTMEEIVETVIGRQIAERPLGAPKSVFQALPDFRLNLNMRKTFQVGAKTVELEVTGENKYKIHIDGEAVESSVSNLREEGNKRSFTIEAAGRRWRVETVQTQENILVYGVGENEFQKPMNPLLAAAGAGATQGDAISPMPGIVEKVLVKPGDNVKQGQSLVTMVAMKMEYIIKASKDAVVESVNCAPGKNVAKNTVLVHFKE</sequence>
<dbReference type="PROSITE" id="PS50979">
    <property type="entry name" value="BC"/>
    <property type="match status" value="1"/>
</dbReference>
<dbReference type="InterPro" id="IPR005479">
    <property type="entry name" value="CPAse_ATP-bd"/>
</dbReference>
<protein>
    <submittedName>
        <fullName evidence="10">Uncharacterized protein</fullName>
    </submittedName>
</protein>
<gene>
    <name evidence="10" type="ORF">MSPICULIGERA_LOCUS12832</name>
</gene>
<dbReference type="FunFam" id="3.40.50.20:FF:000010">
    <property type="entry name" value="Propionyl-CoA carboxylase subunit alpha"/>
    <property type="match status" value="1"/>
</dbReference>
<dbReference type="InterPro" id="IPR050856">
    <property type="entry name" value="Biotin_carboxylase_complex"/>
</dbReference>
<evidence type="ECO:0000313" key="11">
    <source>
        <dbReference type="Proteomes" id="UP001177023"/>
    </source>
</evidence>
<dbReference type="InterPro" id="IPR005482">
    <property type="entry name" value="Biotin_COase_C"/>
</dbReference>
<evidence type="ECO:0000256" key="4">
    <source>
        <dbReference type="ARBA" id="ARBA00022840"/>
    </source>
</evidence>
<dbReference type="GO" id="GO:0046872">
    <property type="term" value="F:metal ion binding"/>
    <property type="evidence" value="ECO:0007669"/>
    <property type="project" value="InterPro"/>
</dbReference>
<dbReference type="InterPro" id="IPR005481">
    <property type="entry name" value="BC-like_N"/>
</dbReference>
<dbReference type="AlphaFoldDB" id="A0AA36G0X9"/>
<evidence type="ECO:0000259" key="9">
    <source>
        <dbReference type="PROSITE" id="PS50979"/>
    </source>
</evidence>
<evidence type="ECO:0000313" key="10">
    <source>
        <dbReference type="EMBL" id="CAJ0574499.1"/>
    </source>
</evidence>
<feature type="non-terminal residue" evidence="10">
    <location>
        <position position="1"/>
    </location>
</feature>
<keyword evidence="11" id="KW-1185">Reference proteome</keyword>
<dbReference type="InterPro" id="IPR001882">
    <property type="entry name" value="Biotin_BS"/>
</dbReference>
<feature type="domain" description="Biotin carboxylation" evidence="9">
    <location>
        <begin position="25"/>
        <end position="469"/>
    </location>
</feature>
<evidence type="ECO:0000256" key="5">
    <source>
        <dbReference type="ARBA" id="ARBA00023267"/>
    </source>
</evidence>
<evidence type="ECO:0000259" key="7">
    <source>
        <dbReference type="PROSITE" id="PS50968"/>
    </source>
</evidence>
<evidence type="ECO:0000256" key="6">
    <source>
        <dbReference type="PROSITE-ProRule" id="PRU00409"/>
    </source>
</evidence>
<dbReference type="GO" id="GO:0004485">
    <property type="term" value="F:methylcrotonoyl-CoA carboxylase activity"/>
    <property type="evidence" value="ECO:0007669"/>
    <property type="project" value="TreeGrafter"/>
</dbReference>
<comment type="cofactor">
    <cofactor evidence="1">
        <name>biotin</name>
        <dbReference type="ChEBI" id="CHEBI:57586"/>
    </cofactor>
</comment>
<dbReference type="Proteomes" id="UP001177023">
    <property type="component" value="Unassembled WGS sequence"/>
</dbReference>
<dbReference type="Gene3D" id="2.40.50.100">
    <property type="match status" value="1"/>
</dbReference>
<dbReference type="InterPro" id="IPR011054">
    <property type="entry name" value="Rudment_hybrid_motif"/>
</dbReference>
<keyword evidence="2" id="KW-0436">Ligase</keyword>
<keyword evidence="5" id="KW-0092">Biotin</keyword>
<dbReference type="Pfam" id="PF02785">
    <property type="entry name" value="Biotin_carb_C"/>
    <property type="match status" value="1"/>
</dbReference>
<dbReference type="Pfam" id="PF02786">
    <property type="entry name" value="CPSase_L_D2"/>
    <property type="match status" value="1"/>
</dbReference>
<evidence type="ECO:0000256" key="3">
    <source>
        <dbReference type="ARBA" id="ARBA00022741"/>
    </source>
</evidence>
<dbReference type="SUPFAM" id="SSF52440">
    <property type="entry name" value="PreATP-grasp domain"/>
    <property type="match status" value="1"/>
</dbReference>
<comment type="caution">
    <text evidence="10">The sequence shown here is derived from an EMBL/GenBank/DDBJ whole genome shotgun (WGS) entry which is preliminary data.</text>
</comment>
<evidence type="ECO:0000256" key="2">
    <source>
        <dbReference type="ARBA" id="ARBA00022598"/>
    </source>
</evidence>
<dbReference type="SUPFAM" id="SSF56059">
    <property type="entry name" value="Glutathione synthetase ATP-binding domain-like"/>
    <property type="match status" value="1"/>
</dbReference>
<dbReference type="InterPro" id="IPR011053">
    <property type="entry name" value="Single_hybrid_motif"/>
</dbReference>
<dbReference type="EMBL" id="CATQJA010002631">
    <property type="protein sequence ID" value="CAJ0574499.1"/>
    <property type="molecule type" value="Genomic_DNA"/>
</dbReference>
<dbReference type="InterPro" id="IPR011764">
    <property type="entry name" value="Biotin_carboxylation_dom"/>
</dbReference>
<dbReference type="PROSITE" id="PS00867">
    <property type="entry name" value="CPSASE_2"/>
    <property type="match status" value="1"/>
</dbReference>
<accession>A0AA36G0X9</accession>
<dbReference type="PANTHER" id="PTHR18866:SF33">
    <property type="entry name" value="METHYLCROTONOYL-COA CARBOXYLASE SUBUNIT ALPHA, MITOCHONDRIAL-RELATED"/>
    <property type="match status" value="1"/>
</dbReference>
<dbReference type="SMART" id="SM00878">
    <property type="entry name" value="Biotin_carb_C"/>
    <property type="match status" value="1"/>
</dbReference>
<dbReference type="PANTHER" id="PTHR18866">
    <property type="entry name" value="CARBOXYLASE:PYRUVATE/ACETYL-COA/PROPIONYL-COA CARBOXYLASE"/>
    <property type="match status" value="1"/>
</dbReference>
<reference evidence="10" key="1">
    <citation type="submission" date="2023-06" db="EMBL/GenBank/DDBJ databases">
        <authorList>
            <person name="Delattre M."/>
        </authorList>
    </citation>
    <scope>NUCLEOTIDE SEQUENCE</scope>
    <source>
        <strain evidence="10">AF72</strain>
    </source>
</reference>
<dbReference type="SUPFAM" id="SSF51246">
    <property type="entry name" value="Rudiment single hybrid motif"/>
    <property type="match status" value="1"/>
</dbReference>
<evidence type="ECO:0000256" key="1">
    <source>
        <dbReference type="ARBA" id="ARBA00001953"/>
    </source>
</evidence>
<keyword evidence="3 6" id="KW-0547">Nucleotide-binding</keyword>
<keyword evidence="4 6" id="KW-0067">ATP-binding</keyword>
<dbReference type="InterPro" id="IPR016185">
    <property type="entry name" value="PreATP-grasp_dom_sf"/>
</dbReference>
<dbReference type="Gene3D" id="3.30.470.20">
    <property type="entry name" value="ATP-grasp fold, B domain"/>
    <property type="match status" value="1"/>
</dbReference>
<evidence type="ECO:0000259" key="8">
    <source>
        <dbReference type="PROSITE" id="PS50975"/>
    </source>
</evidence>
<name>A0AA36G0X9_9BILA</name>
<dbReference type="FunFam" id="3.30.470.20:FF:000028">
    <property type="entry name" value="Methylcrotonoyl-CoA carboxylase subunit alpha, mitochondrial"/>
    <property type="match status" value="1"/>
</dbReference>
<proteinExistence type="predicted"/>
<dbReference type="CDD" id="cd06850">
    <property type="entry name" value="biotinyl_domain"/>
    <property type="match status" value="1"/>
</dbReference>
<dbReference type="Pfam" id="PF00364">
    <property type="entry name" value="Biotin_lipoyl"/>
    <property type="match status" value="1"/>
</dbReference>